<evidence type="ECO:0000256" key="1">
    <source>
        <dbReference type="ARBA" id="ARBA00004115"/>
    </source>
</evidence>
<evidence type="ECO:0000256" key="7">
    <source>
        <dbReference type="ARBA" id="ARBA00023180"/>
    </source>
</evidence>
<keyword evidence="5 11" id="KW-1133">Transmembrane helix</keyword>
<dbReference type="AlphaFoldDB" id="A0A1L0CU92"/>
<dbReference type="Gene3D" id="2.60.120.260">
    <property type="entry name" value="Galactose-binding domain-like"/>
    <property type="match status" value="1"/>
</dbReference>
<feature type="domain" description="SUN" evidence="13">
    <location>
        <begin position="308"/>
        <end position="477"/>
    </location>
</feature>
<comment type="subcellular location">
    <subcellularLocation>
        <location evidence="1">Endoplasmic reticulum membrane</location>
        <topology evidence="1">Single-pass type I membrane protein</topology>
    </subcellularLocation>
</comment>
<dbReference type="PANTHER" id="PTHR12953:SF0">
    <property type="entry name" value="SUN DOMAIN-CONTAINING OSSIFICATION FACTOR"/>
    <property type="match status" value="1"/>
</dbReference>
<evidence type="ECO:0000256" key="5">
    <source>
        <dbReference type="ARBA" id="ARBA00022989"/>
    </source>
</evidence>
<dbReference type="OrthoDB" id="266334at2759"/>
<keyword evidence="7" id="KW-0325">Glycoprotein</keyword>
<feature type="transmembrane region" description="Helical" evidence="11">
    <location>
        <begin position="670"/>
        <end position="688"/>
    </location>
</feature>
<dbReference type="PROSITE" id="PS51469">
    <property type="entry name" value="SUN"/>
    <property type="match status" value="1"/>
</dbReference>
<keyword evidence="4" id="KW-0256">Endoplasmic reticulum</keyword>
<evidence type="ECO:0000313" key="14">
    <source>
        <dbReference type="EMBL" id="SGZ46553.1"/>
    </source>
</evidence>
<evidence type="ECO:0000256" key="10">
    <source>
        <dbReference type="ARBA" id="ARBA00075366"/>
    </source>
</evidence>
<comment type="subunit">
    <text evidence="9">Interacts with EMP65.</text>
</comment>
<gene>
    <name evidence="14" type="ORF">SAMEA4029010_CIC11G00000003304</name>
</gene>
<keyword evidence="15" id="KW-1185">Reference proteome</keyword>
<keyword evidence="3 12" id="KW-0732">Signal</keyword>
<evidence type="ECO:0000256" key="2">
    <source>
        <dbReference type="ARBA" id="ARBA00022692"/>
    </source>
</evidence>
<proteinExistence type="inferred from homology"/>
<name>A0A1L0CU92_9ASCO</name>
<evidence type="ECO:0000256" key="8">
    <source>
        <dbReference type="ARBA" id="ARBA00061226"/>
    </source>
</evidence>
<dbReference type="Proteomes" id="UP000182334">
    <property type="component" value="Chromosome I"/>
</dbReference>
<keyword evidence="6 11" id="KW-0472">Membrane</keyword>
<organism evidence="14 15">
    <name type="scientific">Sungouiella intermedia</name>
    <dbReference type="NCBI Taxonomy" id="45354"/>
    <lineage>
        <taxon>Eukaryota</taxon>
        <taxon>Fungi</taxon>
        <taxon>Dikarya</taxon>
        <taxon>Ascomycota</taxon>
        <taxon>Saccharomycotina</taxon>
        <taxon>Pichiomycetes</taxon>
        <taxon>Metschnikowiaceae</taxon>
        <taxon>Sungouiella</taxon>
    </lineage>
</organism>
<accession>A0A1L0CU92</accession>
<dbReference type="EMBL" id="LT635756">
    <property type="protein sequence ID" value="SGZ46553.1"/>
    <property type="molecule type" value="Genomic_DNA"/>
</dbReference>
<keyword evidence="2 11" id="KW-0812">Transmembrane</keyword>
<evidence type="ECO:0000259" key="13">
    <source>
        <dbReference type="PROSITE" id="PS51469"/>
    </source>
</evidence>
<evidence type="ECO:0000256" key="11">
    <source>
        <dbReference type="SAM" id="Phobius"/>
    </source>
</evidence>
<dbReference type="STRING" id="45354.A0A1L0CU92"/>
<evidence type="ECO:0000256" key="9">
    <source>
        <dbReference type="ARBA" id="ARBA00064635"/>
    </source>
</evidence>
<dbReference type="PANTHER" id="PTHR12953">
    <property type="entry name" value="MEMBRANE PROTEIN CH1 RELATED"/>
    <property type="match status" value="1"/>
</dbReference>
<protein>
    <recommendedName>
        <fullName evidence="10">SUN-like protein 1</fullName>
    </recommendedName>
</protein>
<dbReference type="GO" id="GO:0005789">
    <property type="term" value="C:endoplasmic reticulum membrane"/>
    <property type="evidence" value="ECO:0007669"/>
    <property type="project" value="UniProtKB-SubCell"/>
</dbReference>
<evidence type="ECO:0000256" key="4">
    <source>
        <dbReference type="ARBA" id="ARBA00022824"/>
    </source>
</evidence>
<feature type="chain" id="PRO_5012679153" description="SUN-like protein 1" evidence="12">
    <location>
        <begin position="18"/>
        <end position="734"/>
    </location>
</feature>
<sequence>MFLRCSLLVFLASCVLAASESLESSEAESTLASESLVFTKFDKSTLDFISSESQLSPSIVKANNGGLNESELSVNDSGIFELNGSLDASNSNVSSSTSLSVEQSSLLCEILVLEIMLTVSILHETNDDTINILADHMLPNNDATTHQILKDSSVLKTLEEVEKVDDINSHEKVKPLESVEKVEEVETVKTENTKTAMPEDIKTVDFHEESDILNQTVLAVLNKEVLLDVDGDTEIIVSKAYEQVKHINLTNISNIDLSDEDGDGTADNTTDDCRFMSFEEWKKQKNLEDLAKASSESQDNTLKSVVNKALQVIDLNKPEVKPEVLEDEGRTYKDKFNYASADCAATIVSTNSDAKGASAILKEIKDSYLLNKCSTPNKFVVIELCQDILVNHVVMGNFELFSSMFKSVKFSVSESFPVTTEWKELGVFEADNIRDLQTFDIENPLIWARYLRIDILSHYGSEFYCPISLVRVHGTSMIEEFKGVNGNSPSEVEEKPISTENFLNYTSEFSREEDECRVVLPYLELNEFLKDINGTNEYCLVPTIEESTMSADSTGVKTTQESILKNIVNRLSLLESNASLSLLYVEEQSKLLSNAFTNLEKRHASKFDSLIQKLNQTVVAQVAFLEATLGAIKSESKQLLQNHESWTSNLLSSVDDKNYRLMRELSFQRTIIAIDTLLILALLAYVIITREFLISEEAPLDVDEAITKRTKPIKQFFVHSSKKPKSQRKRRGRS</sequence>
<dbReference type="InterPro" id="IPR012919">
    <property type="entry name" value="SUN_dom"/>
</dbReference>
<reference evidence="14 15" key="1">
    <citation type="submission" date="2016-10" db="EMBL/GenBank/DDBJ databases">
        <authorList>
            <person name="de Groot N.N."/>
        </authorList>
    </citation>
    <scope>NUCLEOTIDE SEQUENCE [LARGE SCALE GENOMIC DNA]</scope>
    <source>
        <strain evidence="14 15">CBS 141442</strain>
    </source>
</reference>
<evidence type="ECO:0000256" key="12">
    <source>
        <dbReference type="SAM" id="SignalP"/>
    </source>
</evidence>
<dbReference type="FunFam" id="2.60.120.260:FF:000099">
    <property type="entry name" value="Uncharacterized protein, isoform C"/>
    <property type="match status" value="1"/>
</dbReference>
<feature type="signal peptide" evidence="12">
    <location>
        <begin position="1"/>
        <end position="17"/>
    </location>
</feature>
<evidence type="ECO:0000313" key="15">
    <source>
        <dbReference type="Proteomes" id="UP000182334"/>
    </source>
</evidence>
<dbReference type="Pfam" id="PF07738">
    <property type="entry name" value="Sad1_UNC"/>
    <property type="match status" value="1"/>
</dbReference>
<dbReference type="InterPro" id="IPR045120">
    <property type="entry name" value="Suco/Slp1-like"/>
</dbReference>
<evidence type="ECO:0000256" key="6">
    <source>
        <dbReference type="ARBA" id="ARBA00023136"/>
    </source>
</evidence>
<evidence type="ECO:0000256" key="3">
    <source>
        <dbReference type="ARBA" id="ARBA00022729"/>
    </source>
</evidence>
<dbReference type="GO" id="GO:0034975">
    <property type="term" value="P:protein folding in endoplasmic reticulum"/>
    <property type="evidence" value="ECO:0007669"/>
    <property type="project" value="TreeGrafter"/>
</dbReference>
<comment type="similarity">
    <text evidence="8">Belongs to the SLP1 family.</text>
</comment>